<organism evidence="1">
    <name type="scientific">Aegilops tauschii</name>
    <name type="common">Tausch's goatgrass</name>
    <name type="synonym">Aegilops squarrosa</name>
    <dbReference type="NCBI Taxonomy" id="37682"/>
    <lineage>
        <taxon>Eukaryota</taxon>
        <taxon>Viridiplantae</taxon>
        <taxon>Streptophyta</taxon>
        <taxon>Embryophyta</taxon>
        <taxon>Tracheophyta</taxon>
        <taxon>Spermatophyta</taxon>
        <taxon>Magnoliopsida</taxon>
        <taxon>Liliopsida</taxon>
        <taxon>Poales</taxon>
        <taxon>Poaceae</taxon>
        <taxon>BOP clade</taxon>
        <taxon>Pooideae</taxon>
        <taxon>Triticodae</taxon>
        <taxon>Triticeae</taxon>
        <taxon>Triticinae</taxon>
        <taxon>Aegilops</taxon>
    </lineage>
</organism>
<proteinExistence type="predicted"/>
<dbReference type="EnsemblPlants" id="EMT26652">
    <property type="protein sequence ID" value="EMT26652"/>
    <property type="gene ID" value="F775_43401"/>
</dbReference>
<evidence type="ECO:0000313" key="1">
    <source>
        <dbReference type="EnsemblPlants" id="EMT26652"/>
    </source>
</evidence>
<protein>
    <submittedName>
        <fullName evidence="1">Uncharacterized protein</fullName>
    </submittedName>
</protein>
<sequence>MAHRGSASASSTKVQALVMRCCNFSTAFCSDCAWLEECAHQEGDEPAHKFTCNC</sequence>
<dbReference type="AlphaFoldDB" id="M8CHE2"/>
<name>M8CHE2_AEGTA</name>
<accession>M8CHE2</accession>
<reference evidence="1" key="1">
    <citation type="submission" date="2015-06" db="UniProtKB">
        <authorList>
            <consortium name="EnsemblPlants"/>
        </authorList>
    </citation>
    <scope>IDENTIFICATION</scope>
</reference>